<dbReference type="PROSITE" id="PS51918">
    <property type="entry name" value="RADICAL_SAM"/>
    <property type="match status" value="1"/>
</dbReference>
<dbReference type="SMART" id="SM00729">
    <property type="entry name" value="Elp3"/>
    <property type="match status" value="1"/>
</dbReference>
<gene>
    <name evidence="2" type="ORF">S01H1_70030</name>
</gene>
<dbReference type="InterPro" id="IPR023404">
    <property type="entry name" value="rSAM_horseshoe"/>
</dbReference>
<dbReference type="GO" id="GO:0035597">
    <property type="term" value="F:tRNA-2-methylthio-N(6)-dimethylallyladenosine(37) synthase activity"/>
    <property type="evidence" value="ECO:0007669"/>
    <property type="project" value="TreeGrafter"/>
</dbReference>
<proteinExistence type="predicted"/>
<dbReference type="EMBL" id="BARS01046530">
    <property type="protein sequence ID" value="GAG30262.1"/>
    <property type="molecule type" value="Genomic_DNA"/>
</dbReference>
<dbReference type="Pfam" id="PF04055">
    <property type="entry name" value="Radical_SAM"/>
    <property type="match status" value="1"/>
</dbReference>
<comment type="caution">
    <text evidence="2">The sequence shown here is derived from an EMBL/GenBank/DDBJ whole genome shotgun (WGS) entry which is preliminary data.</text>
</comment>
<sequence>PNLARIRVSSLEPGDVTPRLLDTFCKHRNIMPHLHLSLQSGSNAVLKKMCRQYRTDEFRDKVELIKSRLDRPAITADIIVGFPGETDADFEQTIDLAKETGFAKMHVFSFSARQGTAAAGMQDTVDNRVIKKRAQILRDLEIELGLNYRQQFIGETAVILVENSNGQARGRSERYFMVYLEKTQNMLKRNELARVKLVENSENGVIGQAEM</sequence>
<reference evidence="2" key="1">
    <citation type="journal article" date="2014" name="Front. Microbiol.">
        <title>High frequency of phylogenetically diverse reductive dehalogenase-homologous genes in deep subseafloor sedimentary metagenomes.</title>
        <authorList>
            <person name="Kawai M."/>
            <person name="Futagami T."/>
            <person name="Toyoda A."/>
            <person name="Takaki Y."/>
            <person name="Nishi S."/>
            <person name="Hori S."/>
            <person name="Arai W."/>
            <person name="Tsubouchi T."/>
            <person name="Morono Y."/>
            <person name="Uchiyama I."/>
            <person name="Ito T."/>
            <person name="Fujiyama A."/>
            <person name="Inagaki F."/>
            <person name="Takami H."/>
        </authorList>
    </citation>
    <scope>NUCLEOTIDE SEQUENCE</scope>
    <source>
        <strain evidence="2">Expedition CK06-06</strain>
    </source>
</reference>
<protein>
    <recommendedName>
        <fullName evidence="1">Radical SAM core domain-containing protein</fullName>
    </recommendedName>
</protein>
<dbReference type="GO" id="GO:0051539">
    <property type="term" value="F:4 iron, 4 sulfur cluster binding"/>
    <property type="evidence" value="ECO:0007669"/>
    <property type="project" value="TreeGrafter"/>
</dbReference>
<dbReference type="InterPro" id="IPR006638">
    <property type="entry name" value="Elp3/MiaA/NifB-like_rSAM"/>
</dbReference>
<dbReference type="InterPro" id="IPR007197">
    <property type="entry name" value="rSAM"/>
</dbReference>
<dbReference type="GO" id="GO:0005829">
    <property type="term" value="C:cytosol"/>
    <property type="evidence" value="ECO:0007669"/>
    <property type="project" value="TreeGrafter"/>
</dbReference>
<feature type="non-terminal residue" evidence="2">
    <location>
        <position position="1"/>
    </location>
</feature>
<dbReference type="AlphaFoldDB" id="X0X4B0"/>
<accession>X0X4B0</accession>
<dbReference type="PANTHER" id="PTHR43020">
    <property type="entry name" value="CDK5 REGULATORY SUBUNIT-ASSOCIATED PROTEIN 1"/>
    <property type="match status" value="1"/>
</dbReference>
<dbReference type="PANTHER" id="PTHR43020:SF2">
    <property type="entry name" value="MITOCHONDRIAL TRNA METHYLTHIOTRANSFERASE CDK5RAP1"/>
    <property type="match status" value="1"/>
</dbReference>
<feature type="domain" description="Radical SAM core" evidence="1">
    <location>
        <begin position="1"/>
        <end position="147"/>
    </location>
</feature>
<evidence type="ECO:0000259" key="1">
    <source>
        <dbReference type="PROSITE" id="PS51918"/>
    </source>
</evidence>
<dbReference type="Gene3D" id="3.80.30.20">
    <property type="entry name" value="tm_1862 like domain"/>
    <property type="match status" value="1"/>
</dbReference>
<dbReference type="SUPFAM" id="SSF102114">
    <property type="entry name" value="Radical SAM enzymes"/>
    <property type="match status" value="1"/>
</dbReference>
<evidence type="ECO:0000313" key="2">
    <source>
        <dbReference type="EMBL" id="GAG30262.1"/>
    </source>
</evidence>
<dbReference type="InterPro" id="IPR058240">
    <property type="entry name" value="rSAM_sf"/>
</dbReference>
<name>X0X4B0_9ZZZZ</name>
<organism evidence="2">
    <name type="scientific">marine sediment metagenome</name>
    <dbReference type="NCBI Taxonomy" id="412755"/>
    <lineage>
        <taxon>unclassified sequences</taxon>
        <taxon>metagenomes</taxon>
        <taxon>ecological metagenomes</taxon>
    </lineage>
</organism>